<dbReference type="PRINTS" id="PR00081">
    <property type="entry name" value="GDHRDH"/>
</dbReference>
<dbReference type="PRINTS" id="PR00080">
    <property type="entry name" value="SDRFAMILY"/>
</dbReference>
<reference evidence="4" key="2">
    <citation type="submission" date="2022-10" db="EMBL/GenBank/DDBJ databases">
        <authorList>
            <consortium name="ENA_rothamsted_submissions"/>
            <consortium name="culmorum"/>
            <person name="King R."/>
        </authorList>
    </citation>
    <scope>NUCLEOTIDE SEQUENCE</scope>
</reference>
<comment type="similarity">
    <text evidence="1 3">Belongs to the short-chain dehydrogenases/reductases (SDR) family.</text>
</comment>
<gene>
    <name evidence="4" type="ORF">CHIRRI_LOCUS3026</name>
</gene>
<dbReference type="Proteomes" id="UP001153620">
    <property type="component" value="Chromosome 1"/>
</dbReference>
<dbReference type="GO" id="GO:0016616">
    <property type="term" value="F:oxidoreductase activity, acting on the CH-OH group of donors, NAD or NADP as acceptor"/>
    <property type="evidence" value="ECO:0007669"/>
    <property type="project" value="UniProtKB-ARBA"/>
</dbReference>
<dbReference type="InterPro" id="IPR020904">
    <property type="entry name" value="Sc_DH/Rdtase_CS"/>
</dbReference>
<dbReference type="Gene3D" id="3.40.50.720">
    <property type="entry name" value="NAD(P)-binding Rossmann-like Domain"/>
    <property type="match status" value="1"/>
</dbReference>
<dbReference type="EMBL" id="OU895877">
    <property type="protein sequence ID" value="CAG9800075.1"/>
    <property type="molecule type" value="Genomic_DNA"/>
</dbReference>
<name>A0A9N9RNE3_9DIPT</name>
<dbReference type="SUPFAM" id="SSF51735">
    <property type="entry name" value="NAD(P)-binding Rossmann-fold domains"/>
    <property type="match status" value="1"/>
</dbReference>
<keyword evidence="5" id="KW-1185">Reference proteome</keyword>
<dbReference type="OrthoDB" id="7774471at2759"/>
<keyword evidence="2" id="KW-0560">Oxidoreductase</keyword>
<evidence type="ECO:0000256" key="2">
    <source>
        <dbReference type="ARBA" id="ARBA00023002"/>
    </source>
</evidence>
<dbReference type="PANTHER" id="PTHR43115">
    <property type="entry name" value="DEHYDROGENASE/REDUCTASE SDR FAMILY MEMBER 11"/>
    <property type="match status" value="1"/>
</dbReference>
<evidence type="ECO:0000256" key="1">
    <source>
        <dbReference type="ARBA" id="ARBA00006484"/>
    </source>
</evidence>
<accession>A0A9N9RNE3</accession>
<dbReference type="Pfam" id="PF00106">
    <property type="entry name" value="adh_short"/>
    <property type="match status" value="1"/>
</dbReference>
<dbReference type="InterPro" id="IPR002347">
    <property type="entry name" value="SDR_fam"/>
</dbReference>
<sequence length="257" mass="28163">MEKWNGKTAIVTGASAGIGDAIVRDLVKYGINVVALARRMDRLESLQDQLKDEPGKVIPIKCDVSDKTSIDIAFEEIEKQVGTVQILVNNAGICLMNEMFGDDDDKIDGIISSTINTNFLGLVRVARKGYKLMKKSDDYGIIINIGSIAGHNASLDFLVNVYPGTKFAVRAVTESMRQELNKLKDTKVRVCEISPGGVLTEIGGDTIFTPEKRAILESGEYPMLKSSNIAQTVLFMLMTPYDVNITEMIVKPVGEKI</sequence>
<organism evidence="4 5">
    <name type="scientific">Chironomus riparius</name>
    <dbReference type="NCBI Taxonomy" id="315576"/>
    <lineage>
        <taxon>Eukaryota</taxon>
        <taxon>Metazoa</taxon>
        <taxon>Ecdysozoa</taxon>
        <taxon>Arthropoda</taxon>
        <taxon>Hexapoda</taxon>
        <taxon>Insecta</taxon>
        <taxon>Pterygota</taxon>
        <taxon>Neoptera</taxon>
        <taxon>Endopterygota</taxon>
        <taxon>Diptera</taxon>
        <taxon>Nematocera</taxon>
        <taxon>Chironomoidea</taxon>
        <taxon>Chironomidae</taxon>
        <taxon>Chironominae</taxon>
        <taxon>Chironomus</taxon>
    </lineage>
</organism>
<dbReference type="PANTHER" id="PTHR43115:SF4">
    <property type="entry name" value="DEHYDROGENASE_REDUCTASE SDR FAMILY MEMBER 11"/>
    <property type="match status" value="1"/>
</dbReference>
<evidence type="ECO:0000313" key="5">
    <source>
        <dbReference type="Proteomes" id="UP001153620"/>
    </source>
</evidence>
<dbReference type="FunFam" id="3.40.50.720:FF:000047">
    <property type="entry name" value="NADP-dependent L-serine/L-allo-threonine dehydrogenase"/>
    <property type="match status" value="1"/>
</dbReference>
<dbReference type="InterPro" id="IPR036291">
    <property type="entry name" value="NAD(P)-bd_dom_sf"/>
</dbReference>
<proteinExistence type="inferred from homology"/>
<protein>
    <submittedName>
        <fullName evidence="4">Uncharacterized protein</fullName>
    </submittedName>
</protein>
<evidence type="ECO:0000256" key="3">
    <source>
        <dbReference type="RuleBase" id="RU000363"/>
    </source>
</evidence>
<dbReference type="PROSITE" id="PS00061">
    <property type="entry name" value="ADH_SHORT"/>
    <property type="match status" value="1"/>
</dbReference>
<evidence type="ECO:0000313" key="4">
    <source>
        <dbReference type="EMBL" id="CAG9800075.1"/>
    </source>
</evidence>
<reference evidence="4" key="1">
    <citation type="submission" date="2022-01" db="EMBL/GenBank/DDBJ databases">
        <authorList>
            <person name="King R."/>
        </authorList>
    </citation>
    <scope>NUCLEOTIDE SEQUENCE</scope>
</reference>
<dbReference type="AlphaFoldDB" id="A0A9N9RNE3"/>